<evidence type="ECO:0000313" key="3">
    <source>
        <dbReference type="EMBL" id="PWD89315.1"/>
    </source>
</evidence>
<dbReference type="AlphaFoldDB" id="A0A2U2AKZ2"/>
<dbReference type="RefSeq" id="WP_109202393.1">
    <property type="nucleotide sequence ID" value="NZ_QEWV01000017.1"/>
</dbReference>
<reference evidence="4 5" key="2">
    <citation type="submission" date="2018-05" db="EMBL/GenBank/DDBJ databases">
        <title>Ignatzschineria dubaiensis sp. nov., isolated from necrotic foot tissues of dromedaries (Camelus dromedarius) and associated maggots in Dubai, United Arab Emirates.</title>
        <authorList>
            <person name="Tsang C.C."/>
            <person name="Tang J.Y.M."/>
            <person name="Fong J.Y.H."/>
            <person name="Kinne J."/>
            <person name="Lee H.H."/>
            <person name="Joseph M."/>
            <person name="Jose S."/>
            <person name="Schuster R.K."/>
            <person name="Tang Y."/>
            <person name="Sivakumar S."/>
            <person name="Chen J.H.K."/>
            <person name="Teng J.L.L."/>
            <person name="Lau S.K.P."/>
            <person name="Wernery U."/>
            <person name="Woo P.C.Y."/>
        </authorList>
    </citation>
    <scope>NUCLEOTIDE SEQUENCE [LARGE SCALE GENOMIC DNA]</scope>
    <source>
        <strain evidence="4">UAE-HKU57</strain>
        <strain evidence="5">UAE-HKU58</strain>
    </source>
</reference>
<evidence type="ECO:0000313" key="4">
    <source>
        <dbReference type="Proteomes" id="UP000245059"/>
    </source>
</evidence>
<feature type="region of interest" description="Disordered" evidence="1">
    <location>
        <begin position="51"/>
        <end position="73"/>
    </location>
</feature>
<organism evidence="2 4">
    <name type="scientific">Ignatzschineria cameli</name>
    <dbReference type="NCBI Taxonomy" id="2182793"/>
    <lineage>
        <taxon>Bacteria</taxon>
        <taxon>Pseudomonadati</taxon>
        <taxon>Pseudomonadota</taxon>
        <taxon>Gammaproteobacteria</taxon>
        <taxon>Cardiobacteriales</taxon>
        <taxon>Ignatzschineriaceae</taxon>
        <taxon>Ignatzschineria</taxon>
    </lineage>
</organism>
<dbReference type="EMBL" id="QEWV01000017">
    <property type="protein sequence ID" value="PWD89315.1"/>
    <property type="molecule type" value="Genomic_DNA"/>
</dbReference>
<keyword evidence="5" id="KW-1185">Reference proteome</keyword>
<reference evidence="2" key="1">
    <citation type="journal article" date="2018" name="Genome Announc.">
        <title>Ignatzschineria cameli sp. nov., isolated from necrotic foot tissue of dromedaries (Camelus dromedarius) and associated maggots (Wohlfahrtia species) in Dubai.</title>
        <authorList>
            <person name="Tsang C.C."/>
            <person name="Tang J.Y."/>
            <person name="Fong J.Y."/>
            <person name="Kinne J."/>
            <person name="Lee H.H."/>
            <person name="Joseph M."/>
            <person name="Jose S."/>
            <person name="Schuster R.K."/>
            <person name="Tang Y."/>
            <person name="Sivakumar S."/>
            <person name="Chen J.H."/>
            <person name="Teng J.L."/>
            <person name="Lau S.K."/>
            <person name="Wernery U."/>
            <person name="Woo P.C."/>
        </authorList>
    </citation>
    <scope>NUCLEOTIDE SEQUENCE</scope>
    <source>
        <strain evidence="2">UAE-HKU57</strain>
        <strain evidence="3">UAE-HKU58</strain>
    </source>
</reference>
<protein>
    <submittedName>
        <fullName evidence="2">Uncharacterized protein</fullName>
    </submittedName>
</protein>
<proteinExistence type="predicted"/>
<accession>A0A2U2AKZ2</accession>
<sequence>MKWSVPAAPRIFLLEIIKLTEAERCRISLLRSSKNHALAVGDPLSSAMAAENNDDSSALKAPTGGHAVVKRMK</sequence>
<gene>
    <name evidence="2" type="ORF">DC077_09085</name>
    <name evidence="3" type="ORF">DC078_10050</name>
</gene>
<evidence type="ECO:0000256" key="1">
    <source>
        <dbReference type="SAM" id="MobiDB-lite"/>
    </source>
</evidence>
<comment type="caution">
    <text evidence="2">The sequence shown here is derived from an EMBL/GenBank/DDBJ whole genome shotgun (WGS) entry which is preliminary data.</text>
</comment>
<name>A0A2U2AKZ2_9GAMM</name>
<dbReference type="EMBL" id="QEWW01000008">
    <property type="protein sequence ID" value="PWD83834.1"/>
    <property type="molecule type" value="Genomic_DNA"/>
</dbReference>
<evidence type="ECO:0000313" key="2">
    <source>
        <dbReference type="EMBL" id="PWD83834.1"/>
    </source>
</evidence>
<dbReference type="Proteomes" id="UP000245217">
    <property type="component" value="Unassembled WGS sequence"/>
</dbReference>
<dbReference type="Proteomes" id="UP000245059">
    <property type="component" value="Unassembled WGS sequence"/>
</dbReference>
<evidence type="ECO:0000313" key="5">
    <source>
        <dbReference type="Proteomes" id="UP000245217"/>
    </source>
</evidence>